<gene>
    <name evidence="2" type="ORF">CJ030_MR5G023977</name>
</gene>
<reference evidence="2 3" key="1">
    <citation type="journal article" date="2019" name="Plant Biotechnol. J.">
        <title>The red bayberry genome and genetic basis of sex determination.</title>
        <authorList>
            <person name="Jia H.M."/>
            <person name="Jia H.J."/>
            <person name="Cai Q.L."/>
            <person name="Wang Y."/>
            <person name="Zhao H.B."/>
            <person name="Yang W.F."/>
            <person name="Wang G.Y."/>
            <person name="Li Y.H."/>
            <person name="Zhan D.L."/>
            <person name="Shen Y.T."/>
            <person name="Niu Q.F."/>
            <person name="Chang L."/>
            <person name="Qiu J."/>
            <person name="Zhao L."/>
            <person name="Xie H.B."/>
            <person name="Fu W.Y."/>
            <person name="Jin J."/>
            <person name="Li X.W."/>
            <person name="Jiao Y."/>
            <person name="Zhou C.C."/>
            <person name="Tu T."/>
            <person name="Chai C.Y."/>
            <person name="Gao J.L."/>
            <person name="Fan L.J."/>
            <person name="van de Weg E."/>
            <person name="Wang J.Y."/>
            <person name="Gao Z.S."/>
        </authorList>
    </citation>
    <scope>NUCLEOTIDE SEQUENCE [LARGE SCALE GENOMIC DNA]</scope>
    <source>
        <tissue evidence="2">Leaves</tissue>
    </source>
</reference>
<sequence length="166" mass="19271">MEPTHQVLSDINARLTALETKVSQQDSQWRKVEAIRSNLKTMASLAQLHALTLQVGEMEEHMRRENESIELFVDFSSFDMILLTRNDVETYVPVTDESGPQQREIEGSDDSSESFSEDCSDLKNMTPRTKEKMEALQLQHELEGKPYKEMEILLRYWGQKRVMCEV</sequence>
<comment type="caution">
    <text evidence="2">The sequence shown here is derived from an EMBL/GenBank/DDBJ whole genome shotgun (WGS) entry which is preliminary data.</text>
</comment>
<dbReference type="Proteomes" id="UP000516437">
    <property type="component" value="Chromosome 5"/>
</dbReference>
<accession>A0A6A1VIK7</accession>
<dbReference type="AlphaFoldDB" id="A0A6A1VIK7"/>
<keyword evidence="3" id="KW-1185">Reference proteome</keyword>
<name>A0A6A1VIK7_9ROSI</name>
<dbReference type="EMBL" id="RXIC02000023">
    <property type="protein sequence ID" value="KAB1212435.1"/>
    <property type="molecule type" value="Genomic_DNA"/>
</dbReference>
<evidence type="ECO:0000256" key="1">
    <source>
        <dbReference type="SAM" id="MobiDB-lite"/>
    </source>
</evidence>
<evidence type="ECO:0000313" key="3">
    <source>
        <dbReference type="Proteomes" id="UP000516437"/>
    </source>
</evidence>
<feature type="compositionally biased region" description="Acidic residues" evidence="1">
    <location>
        <begin position="107"/>
        <end position="119"/>
    </location>
</feature>
<protein>
    <submittedName>
        <fullName evidence="2">Uncharacterized protein</fullName>
    </submittedName>
</protein>
<evidence type="ECO:0000313" key="2">
    <source>
        <dbReference type="EMBL" id="KAB1212435.1"/>
    </source>
</evidence>
<organism evidence="2 3">
    <name type="scientific">Morella rubra</name>
    <name type="common">Chinese bayberry</name>
    <dbReference type="NCBI Taxonomy" id="262757"/>
    <lineage>
        <taxon>Eukaryota</taxon>
        <taxon>Viridiplantae</taxon>
        <taxon>Streptophyta</taxon>
        <taxon>Embryophyta</taxon>
        <taxon>Tracheophyta</taxon>
        <taxon>Spermatophyta</taxon>
        <taxon>Magnoliopsida</taxon>
        <taxon>eudicotyledons</taxon>
        <taxon>Gunneridae</taxon>
        <taxon>Pentapetalae</taxon>
        <taxon>rosids</taxon>
        <taxon>fabids</taxon>
        <taxon>Fagales</taxon>
        <taxon>Myricaceae</taxon>
        <taxon>Morella</taxon>
    </lineage>
</organism>
<feature type="region of interest" description="Disordered" evidence="1">
    <location>
        <begin position="94"/>
        <end position="120"/>
    </location>
</feature>
<dbReference type="OrthoDB" id="1564766at2759"/>
<proteinExistence type="predicted"/>